<keyword evidence="1" id="KW-1133">Transmembrane helix</keyword>
<accession>A0AAU8P9T8</accession>
<dbReference type="AlphaFoldDB" id="A0AAU8P9T8"/>
<feature type="transmembrane region" description="Helical" evidence="1">
    <location>
        <begin position="223"/>
        <end position="245"/>
    </location>
</feature>
<dbReference type="RefSeq" id="WP_013822828.1">
    <property type="nucleotide sequence ID" value="NC_015573.1"/>
</dbReference>
<sequence length="433" mass="48030">MSVTNFMAFISLGLLSYASFRFSHLVYGDYFTPVGIFIGINLASLSLYQLNLLPLTPVSAQAYTLIAASLFSFLVGVLMASPSFVLTRKPLIRENLFSGCVKTPRGLSLFYYLTASFGIAGWIFYVTVIVPPGWLSNPWMLQGDYVFPYHLGYSLVSGALVLPTFVLLTLARRRVTLPSLCFLLGNVFALALCGIKTYLVIGLATSLLVWSAACPGRIRMKHLAIAAICLIGFMALYDRFIDVFVIHKFPGSKFPAALSFLESPYIYIVGPWSAMSVVMANPPAQAHWGQVTLLPIWMLLGPGGLGIMERVPKYLPFVNIGASDFNTYSLIGEVYYDFGWLGSILVCFILGFVSTRLYIVARKRGNWILYLLSALFSYGLFISFFAYYYRDVLTFLVLYTLIVGRLSKKVSGALKRLAANVSDRQSAFREAVS</sequence>
<dbReference type="NCBIfam" id="TIGR04370">
    <property type="entry name" value="glyco_rpt_poly"/>
    <property type="match status" value="1"/>
</dbReference>
<feature type="transmembrane region" description="Helical" evidence="1">
    <location>
        <begin position="107"/>
        <end position="130"/>
    </location>
</feature>
<feature type="transmembrane region" description="Helical" evidence="1">
    <location>
        <begin position="150"/>
        <end position="168"/>
    </location>
</feature>
<feature type="transmembrane region" description="Helical" evidence="1">
    <location>
        <begin position="30"/>
        <end position="50"/>
    </location>
</feature>
<feature type="transmembrane region" description="Helical" evidence="1">
    <location>
        <begin position="338"/>
        <end position="360"/>
    </location>
</feature>
<evidence type="ECO:0000313" key="2">
    <source>
        <dbReference type="EMBL" id="AEG15314.1"/>
    </source>
</evidence>
<keyword evidence="3" id="KW-1185">Reference proteome</keyword>
<feature type="transmembrane region" description="Helical" evidence="1">
    <location>
        <begin position="265"/>
        <end position="284"/>
    </location>
</feature>
<keyword evidence="1" id="KW-0812">Transmembrane</keyword>
<proteinExistence type="predicted"/>
<dbReference type="EMBL" id="CP002770">
    <property type="protein sequence ID" value="AEG15314.1"/>
    <property type="molecule type" value="Genomic_DNA"/>
</dbReference>
<dbReference type="InterPro" id="IPR029468">
    <property type="entry name" value="O-ag_pol_Wzy"/>
</dbReference>
<feature type="transmembrane region" description="Helical" evidence="1">
    <location>
        <begin position="6"/>
        <end position="23"/>
    </location>
</feature>
<evidence type="ECO:0000256" key="1">
    <source>
        <dbReference type="SAM" id="Phobius"/>
    </source>
</evidence>
<evidence type="ECO:0000313" key="3">
    <source>
        <dbReference type="Proteomes" id="UP000009229"/>
    </source>
</evidence>
<dbReference type="Pfam" id="PF14296">
    <property type="entry name" value="O-ag_pol_Wzy"/>
    <property type="match status" value="1"/>
</dbReference>
<dbReference type="Proteomes" id="UP000009229">
    <property type="component" value="Chromosome"/>
</dbReference>
<name>A0AAU8P9T8_DESK7</name>
<feature type="transmembrane region" description="Helical" evidence="1">
    <location>
        <begin position="62"/>
        <end position="86"/>
    </location>
</feature>
<reference evidence="3" key="1">
    <citation type="submission" date="2011-05" db="EMBL/GenBank/DDBJ databases">
        <title>Complete sequence of Desulfotomaculum kuznetsovii DSM 6115.</title>
        <authorList>
            <person name="Lucas S."/>
            <person name="Han J."/>
            <person name="Lapidus A."/>
            <person name="Cheng J.-F."/>
            <person name="Goodwin L."/>
            <person name="Pitluck S."/>
            <person name="Peters L."/>
            <person name="Mikhailova N."/>
            <person name="Lu M."/>
            <person name="Saunders E."/>
            <person name="Han C."/>
            <person name="Tapia R."/>
            <person name="Land M."/>
            <person name="Hauser L."/>
            <person name="Kyrpides N."/>
            <person name="Ivanova N."/>
            <person name="Pagani I."/>
            <person name="Nazina T."/>
            <person name="Ivanova A."/>
            <person name="Parshina S."/>
            <person name="Kuever J."/>
            <person name="Muyzer G."/>
            <person name="Plugge C."/>
            <person name="Stams A."/>
            <person name="Woyke T."/>
        </authorList>
    </citation>
    <scope>NUCLEOTIDE SEQUENCE [LARGE SCALE GENOMIC DNA]</scope>
    <source>
        <strain evidence="3">DSM 6115 / VKM B-1805 / 17</strain>
    </source>
</reference>
<dbReference type="KEGG" id="dku:Desku_1746"/>
<feature type="transmembrane region" description="Helical" evidence="1">
    <location>
        <begin position="367"/>
        <end position="386"/>
    </location>
</feature>
<keyword evidence="1" id="KW-0472">Membrane</keyword>
<evidence type="ECO:0008006" key="4">
    <source>
        <dbReference type="Google" id="ProtNLM"/>
    </source>
</evidence>
<organism evidence="2 3">
    <name type="scientific">Desulfofundulus kuznetsovii (strain DSM 6115 / VKM B-1805 / 17)</name>
    <name type="common">Desulfotomaculum kuznetsovii</name>
    <dbReference type="NCBI Taxonomy" id="760568"/>
    <lineage>
        <taxon>Bacteria</taxon>
        <taxon>Bacillati</taxon>
        <taxon>Bacillota</taxon>
        <taxon>Clostridia</taxon>
        <taxon>Eubacteriales</taxon>
        <taxon>Peptococcaceae</taxon>
        <taxon>Desulfofundulus</taxon>
    </lineage>
</organism>
<gene>
    <name evidence="2" type="ordered locus">Desku_1746</name>
</gene>
<protein>
    <recommendedName>
        <fullName evidence="4">Oligosaccharide repeat unit polymerase</fullName>
    </recommendedName>
</protein>